<gene>
    <name evidence="2" type="ORF">AQJ91_39715</name>
</gene>
<feature type="region of interest" description="Disordered" evidence="1">
    <location>
        <begin position="1"/>
        <end position="65"/>
    </location>
</feature>
<proteinExistence type="predicted"/>
<reference evidence="2 3" key="1">
    <citation type="submission" date="2015-10" db="EMBL/GenBank/DDBJ databases">
        <title>Draft genome sequence of Streptomyces sp. RV15, isolated from a marine sponge.</title>
        <authorList>
            <person name="Ruckert C."/>
            <person name="Abdelmohsen U.R."/>
            <person name="Winkler A."/>
            <person name="Hentschel U."/>
            <person name="Kalinowski J."/>
            <person name="Kampfer P."/>
            <person name="Glaeser S."/>
        </authorList>
    </citation>
    <scope>NUCLEOTIDE SEQUENCE [LARGE SCALE GENOMIC DNA]</scope>
    <source>
        <strain evidence="2 3">RV15</strain>
    </source>
</reference>
<name>A0A117RYN3_9ACTN</name>
<comment type="caution">
    <text evidence="2">The sequence shown here is derived from an EMBL/GenBank/DDBJ whole genome shotgun (WGS) entry which is preliminary data.</text>
</comment>
<feature type="compositionally biased region" description="Polar residues" evidence="1">
    <location>
        <begin position="1"/>
        <end position="12"/>
    </location>
</feature>
<organism evidence="2 3">
    <name type="scientific">Streptomyces dysideae</name>
    <dbReference type="NCBI Taxonomy" id="909626"/>
    <lineage>
        <taxon>Bacteria</taxon>
        <taxon>Bacillati</taxon>
        <taxon>Actinomycetota</taxon>
        <taxon>Actinomycetes</taxon>
        <taxon>Kitasatosporales</taxon>
        <taxon>Streptomycetaceae</taxon>
        <taxon>Streptomyces</taxon>
    </lineage>
</organism>
<dbReference type="Proteomes" id="UP000053260">
    <property type="component" value="Unassembled WGS sequence"/>
</dbReference>
<evidence type="ECO:0000313" key="3">
    <source>
        <dbReference type="Proteomes" id="UP000053260"/>
    </source>
</evidence>
<evidence type="ECO:0000313" key="2">
    <source>
        <dbReference type="EMBL" id="KUO15756.1"/>
    </source>
</evidence>
<keyword evidence="3" id="KW-1185">Reference proteome</keyword>
<sequence length="90" mass="9355">MCRSATRSSSSLPGRRADTTASSPAVVRGKRSRPNPATGRDSWVTSSTRTSTAKELLEISGPTRARSWSSVQLIRANGTRGPGQGPASGA</sequence>
<protein>
    <submittedName>
        <fullName evidence="2">Uncharacterized protein</fullName>
    </submittedName>
</protein>
<accession>A0A117RYN3</accession>
<feature type="compositionally biased region" description="Polar residues" evidence="1">
    <location>
        <begin position="43"/>
        <end position="53"/>
    </location>
</feature>
<dbReference type="AlphaFoldDB" id="A0A117RYN3"/>
<evidence type="ECO:0000256" key="1">
    <source>
        <dbReference type="SAM" id="MobiDB-lite"/>
    </source>
</evidence>
<dbReference type="EMBL" id="LMXB01000107">
    <property type="protein sequence ID" value="KUO15756.1"/>
    <property type="molecule type" value="Genomic_DNA"/>
</dbReference>